<feature type="transmembrane region" description="Helical" evidence="8">
    <location>
        <begin position="137"/>
        <end position="155"/>
    </location>
</feature>
<name>A0A5A7MN99_9PROT</name>
<evidence type="ECO:0000256" key="6">
    <source>
        <dbReference type="ARBA" id="ARBA00023136"/>
    </source>
</evidence>
<keyword evidence="4 7" id="KW-0812">Transmembrane</keyword>
<feature type="transmembrane region" description="Helical" evidence="8">
    <location>
        <begin position="244"/>
        <end position="262"/>
    </location>
</feature>
<comment type="caution">
    <text evidence="10">The sequence shown here is derived from an EMBL/GenBank/DDBJ whole genome shotgun (WGS) entry which is preliminary data.</text>
</comment>
<feature type="transmembrane region" description="Helical" evidence="8">
    <location>
        <begin position="414"/>
        <end position="434"/>
    </location>
</feature>
<dbReference type="GO" id="GO:0005886">
    <property type="term" value="C:plasma membrane"/>
    <property type="evidence" value="ECO:0007669"/>
    <property type="project" value="UniProtKB-SubCell"/>
</dbReference>
<dbReference type="EMBL" id="BKCL01000001">
    <property type="protein sequence ID" value="GEQ96369.1"/>
    <property type="molecule type" value="Genomic_DNA"/>
</dbReference>
<evidence type="ECO:0000313" key="11">
    <source>
        <dbReference type="Proteomes" id="UP000322084"/>
    </source>
</evidence>
<evidence type="ECO:0000256" key="2">
    <source>
        <dbReference type="ARBA" id="ARBA00005346"/>
    </source>
</evidence>
<dbReference type="GO" id="GO:0042773">
    <property type="term" value="P:ATP synthesis coupled electron transport"/>
    <property type="evidence" value="ECO:0007669"/>
    <property type="project" value="InterPro"/>
</dbReference>
<comment type="subcellular location">
    <subcellularLocation>
        <location evidence="1">Cell membrane</location>
        <topology evidence="1">Multi-pass membrane protein</topology>
    </subcellularLocation>
    <subcellularLocation>
        <location evidence="7">Membrane</location>
        <topology evidence="7">Multi-pass membrane protein</topology>
    </subcellularLocation>
</comment>
<protein>
    <submittedName>
        <fullName evidence="10">Cation:proton antiporter</fullName>
    </submittedName>
</protein>
<feature type="transmembrane region" description="Helical" evidence="8">
    <location>
        <begin position="37"/>
        <end position="59"/>
    </location>
</feature>
<feature type="transmembrane region" description="Helical" evidence="8">
    <location>
        <begin position="313"/>
        <end position="337"/>
    </location>
</feature>
<reference evidence="10 11" key="1">
    <citation type="submission" date="2019-09" db="EMBL/GenBank/DDBJ databases">
        <title>NBRP : Genome information of microbial organism related human and environment.</title>
        <authorList>
            <person name="Hattori M."/>
            <person name="Oshima K."/>
            <person name="Inaba H."/>
            <person name="Suda W."/>
            <person name="Sakamoto M."/>
            <person name="Iino T."/>
            <person name="Kitahara M."/>
            <person name="Oshida Y."/>
            <person name="Iida T."/>
            <person name="Kudo T."/>
            <person name="Itoh T."/>
            <person name="Ohkuma M."/>
        </authorList>
    </citation>
    <scope>NUCLEOTIDE SEQUENCE [LARGE SCALE GENOMIC DNA]</scope>
    <source>
        <strain evidence="10 11">Hi-2</strain>
    </source>
</reference>
<dbReference type="Proteomes" id="UP000322084">
    <property type="component" value="Unassembled WGS sequence"/>
</dbReference>
<keyword evidence="6 8" id="KW-0472">Membrane</keyword>
<dbReference type="AlphaFoldDB" id="A0A5A7MN99"/>
<feature type="transmembrane region" description="Helical" evidence="8">
    <location>
        <begin position="374"/>
        <end position="394"/>
    </location>
</feature>
<feature type="transmembrane region" description="Helical" evidence="8">
    <location>
        <begin position="455"/>
        <end position="475"/>
    </location>
</feature>
<proteinExistence type="inferred from homology"/>
<feature type="transmembrane region" description="Helical" evidence="8">
    <location>
        <begin position="282"/>
        <end position="301"/>
    </location>
</feature>
<evidence type="ECO:0000256" key="1">
    <source>
        <dbReference type="ARBA" id="ARBA00004651"/>
    </source>
</evidence>
<dbReference type="InterPro" id="IPR001750">
    <property type="entry name" value="ND/Mrp_TM"/>
</dbReference>
<organism evidence="10 11">
    <name type="scientific">Iodidimonas gelatinilytica</name>
    <dbReference type="NCBI Taxonomy" id="1236966"/>
    <lineage>
        <taxon>Bacteria</taxon>
        <taxon>Pseudomonadati</taxon>
        <taxon>Pseudomonadota</taxon>
        <taxon>Alphaproteobacteria</taxon>
        <taxon>Iodidimonadales</taxon>
        <taxon>Iodidimonadaceae</taxon>
        <taxon>Iodidimonas</taxon>
    </lineage>
</organism>
<feature type="transmembrane region" description="Helical" evidence="8">
    <location>
        <begin position="167"/>
        <end position="189"/>
    </location>
</feature>
<dbReference type="PANTHER" id="PTHR42703:SF1">
    <property type="entry name" value="NA(+)_H(+) ANTIPORTER SUBUNIT D1"/>
    <property type="match status" value="1"/>
</dbReference>
<keyword evidence="5 8" id="KW-1133">Transmembrane helix</keyword>
<feature type="transmembrane region" description="Helical" evidence="8">
    <location>
        <begin position="209"/>
        <end position="232"/>
    </location>
</feature>
<feature type="transmembrane region" description="Helical" evidence="8">
    <location>
        <begin position="79"/>
        <end position="100"/>
    </location>
</feature>
<sequence>MMLAAQYPVLPVIVPLLSAPIAALMPNRSLAWIMASLVSALVFATAVALTVIVSAQGMISYEVGGWPAPYGIEVRVDSFSVVMLLVISGASTLALISGKASIDAQIPSDHQPLFFAAWLLALAAYSGIAIAGDAFNIFVFMEISSLAGYVLIANGPDRRALPATFKYLVMGTIGASFYLIGVGLVYMMTGTLNIADLHARLSDVPHLRPILLSAAFVTIGLAVKAAVFPLHVWMPNAYARAPSAVAVFLSACSTKAAVYVMLRFDFMIFGGAFAHHDVQFSTVLMSLALLGMLIGSAVAMYERDVKRMLGYSSVGQIGYILLGASMISLGGVSAGVIHMFNHAMIKGGLFLAVGALVLRLGGGTLDDLKGAGRAMPWTMGAFVLLGLSLIGMPLTTGFISKWYLVQAALDLGTLGVVLVAAILISSLMAVVYIWRVVEVAYFQSPQAGASKHQEAPLMMLVPLWAVVLANVYFGLDPSIPVDLATNAANILLEHAK</sequence>
<evidence type="ECO:0000256" key="5">
    <source>
        <dbReference type="ARBA" id="ARBA00022989"/>
    </source>
</evidence>
<feature type="transmembrane region" description="Helical" evidence="8">
    <location>
        <begin position="6"/>
        <end position="25"/>
    </location>
</feature>
<dbReference type="InterPro" id="IPR050586">
    <property type="entry name" value="CPA3_Na-H_Antiporter_D"/>
</dbReference>
<evidence type="ECO:0000256" key="7">
    <source>
        <dbReference type="RuleBase" id="RU000320"/>
    </source>
</evidence>
<keyword evidence="3" id="KW-1003">Cell membrane</keyword>
<dbReference type="Pfam" id="PF00361">
    <property type="entry name" value="Proton_antipo_M"/>
    <property type="match status" value="1"/>
</dbReference>
<gene>
    <name evidence="10" type="ORF">JCM17844_00060</name>
</gene>
<feature type="transmembrane region" description="Helical" evidence="8">
    <location>
        <begin position="343"/>
        <end position="362"/>
    </location>
</feature>
<dbReference type="PRINTS" id="PR01437">
    <property type="entry name" value="NUOXDRDTASE4"/>
</dbReference>
<dbReference type="RefSeq" id="WP_149999113.1">
    <property type="nucleotide sequence ID" value="NZ_BKCL01000001.1"/>
</dbReference>
<feature type="transmembrane region" description="Helical" evidence="8">
    <location>
        <begin position="112"/>
        <end position="131"/>
    </location>
</feature>
<comment type="similarity">
    <text evidence="2">Belongs to the CPA3 antiporters (TC 2.A.63) subunit D family.</text>
</comment>
<dbReference type="GO" id="GO:0008137">
    <property type="term" value="F:NADH dehydrogenase (ubiquinone) activity"/>
    <property type="evidence" value="ECO:0007669"/>
    <property type="project" value="InterPro"/>
</dbReference>
<feature type="domain" description="NADH:quinone oxidoreductase/Mrp antiporter transmembrane" evidence="9">
    <location>
        <begin position="131"/>
        <end position="419"/>
    </location>
</feature>
<evidence type="ECO:0000256" key="3">
    <source>
        <dbReference type="ARBA" id="ARBA00022475"/>
    </source>
</evidence>
<dbReference type="InterPro" id="IPR003918">
    <property type="entry name" value="NADH_UbQ_OxRdtase"/>
</dbReference>
<evidence type="ECO:0000259" key="9">
    <source>
        <dbReference type="Pfam" id="PF00361"/>
    </source>
</evidence>
<evidence type="ECO:0000313" key="10">
    <source>
        <dbReference type="EMBL" id="GEQ96369.1"/>
    </source>
</evidence>
<evidence type="ECO:0000256" key="4">
    <source>
        <dbReference type="ARBA" id="ARBA00022692"/>
    </source>
</evidence>
<dbReference type="PANTHER" id="PTHR42703">
    <property type="entry name" value="NADH DEHYDROGENASE"/>
    <property type="match status" value="1"/>
</dbReference>
<evidence type="ECO:0000256" key="8">
    <source>
        <dbReference type="SAM" id="Phobius"/>
    </source>
</evidence>
<accession>A0A5A7MN99</accession>